<dbReference type="GO" id="GO:0008270">
    <property type="term" value="F:zinc ion binding"/>
    <property type="evidence" value="ECO:0007669"/>
    <property type="project" value="UniProtKB-KW"/>
</dbReference>
<dbReference type="Pfam" id="PF00098">
    <property type="entry name" value="zf-CCHC"/>
    <property type="match status" value="4"/>
</dbReference>
<name>A0A167RU38_9HYPO</name>
<dbReference type="InterPro" id="IPR001878">
    <property type="entry name" value="Znf_CCHC"/>
</dbReference>
<gene>
    <name evidence="3" type="ORF">SPI_06142</name>
</gene>
<evidence type="ECO:0000313" key="3">
    <source>
        <dbReference type="EMBL" id="OAA58940.1"/>
    </source>
</evidence>
<keyword evidence="4" id="KW-1185">Reference proteome</keyword>
<protein>
    <submittedName>
        <fullName evidence="3">Zinc knuckle transcription factor</fullName>
    </submittedName>
</protein>
<keyword evidence="1" id="KW-0863">Zinc-finger</keyword>
<evidence type="ECO:0000313" key="4">
    <source>
        <dbReference type="Proteomes" id="UP000076874"/>
    </source>
</evidence>
<dbReference type="InterPro" id="IPR036875">
    <property type="entry name" value="Znf_CCHC_sf"/>
</dbReference>
<evidence type="ECO:0000256" key="1">
    <source>
        <dbReference type="PROSITE-ProRule" id="PRU00047"/>
    </source>
</evidence>
<feature type="domain" description="CCHC-type" evidence="2">
    <location>
        <begin position="43"/>
        <end position="57"/>
    </location>
</feature>
<keyword evidence="1" id="KW-0479">Metal-binding</keyword>
<dbReference type="PROSITE" id="PS50158">
    <property type="entry name" value="ZF_CCHC"/>
    <property type="match status" value="4"/>
</dbReference>
<dbReference type="InterPro" id="IPR051714">
    <property type="entry name" value="Znf_CCHC_NABP"/>
</dbReference>
<comment type="caution">
    <text evidence="3">The sequence shown here is derived from an EMBL/GenBank/DDBJ whole genome shotgun (WGS) entry which is preliminary data.</text>
</comment>
<reference evidence="3 4" key="1">
    <citation type="journal article" date="2016" name="Genome Biol. Evol.">
        <title>Divergent and convergent evolution of fungal pathogenicity.</title>
        <authorList>
            <person name="Shang Y."/>
            <person name="Xiao G."/>
            <person name="Zheng P."/>
            <person name="Cen K."/>
            <person name="Zhan S."/>
            <person name="Wang C."/>
        </authorList>
    </citation>
    <scope>NUCLEOTIDE SEQUENCE [LARGE SCALE GENOMIC DNA]</scope>
    <source>
        <strain evidence="3 4">RCEF 264</strain>
    </source>
</reference>
<dbReference type="SMART" id="SM00343">
    <property type="entry name" value="ZnF_C2HC"/>
    <property type="match status" value="4"/>
</dbReference>
<evidence type="ECO:0000259" key="2">
    <source>
        <dbReference type="PROSITE" id="PS50158"/>
    </source>
</evidence>
<dbReference type="SUPFAM" id="SSF57756">
    <property type="entry name" value="Retrovirus zinc finger-like domains"/>
    <property type="match status" value="2"/>
</dbReference>
<dbReference type="GO" id="GO:0003676">
    <property type="term" value="F:nucleic acid binding"/>
    <property type="evidence" value="ECO:0007669"/>
    <property type="project" value="InterPro"/>
</dbReference>
<dbReference type="OrthoDB" id="8026949at2759"/>
<feature type="domain" description="CCHC-type" evidence="2">
    <location>
        <begin position="66"/>
        <end position="81"/>
    </location>
</feature>
<dbReference type="PANTHER" id="PTHR23002">
    <property type="entry name" value="ZINC FINGER CCHC DOMAIN CONTAINING PROTEIN"/>
    <property type="match status" value="1"/>
</dbReference>
<dbReference type="AlphaFoldDB" id="A0A167RU38"/>
<dbReference type="Gene3D" id="4.10.60.10">
    <property type="entry name" value="Zinc finger, CCHC-type"/>
    <property type="match status" value="2"/>
</dbReference>
<dbReference type="Proteomes" id="UP000076874">
    <property type="component" value="Unassembled WGS sequence"/>
</dbReference>
<proteinExistence type="predicted"/>
<organism evidence="3 4">
    <name type="scientific">Niveomyces insectorum RCEF 264</name>
    <dbReference type="NCBI Taxonomy" id="1081102"/>
    <lineage>
        <taxon>Eukaryota</taxon>
        <taxon>Fungi</taxon>
        <taxon>Dikarya</taxon>
        <taxon>Ascomycota</taxon>
        <taxon>Pezizomycotina</taxon>
        <taxon>Sordariomycetes</taxon>
        <taxon>Hypocreomycetidae</taxon>
        <taxon>Hypocreales</taxon>
        <taxon>Cordycipitaceae</taxon>
        <taxon>Niveomyces</taxon>
    </lineage>
</organism>
<feature type="domain" description="CCHC-type" evidence="2">
    <location>
        <begin position="252"/>
        <end position="264"/>
    </location>
</feature>
<feature type="domain" description="CCHC-type" evidence="2">
    <location>
        <begin position="225"/>
        <end position="239"/>
    </location>
</feature>
<dbReference type="STRING" id="1081102.A0A167RU38"/>
<keyword evidence="1" id="KW-0862">Zinc</keyword>
<accession>A0A167RU38</accession>
<dbReference type="EMBL" id="AZHD01000011">
    <property type="protein sequence ID" value="OAA58940.1"/>
    <property type="molecule type" value="Genomic_DNA"/>
</dbReference>
<sequence length="386" mass="41373">MEWQNRGPDPGMGAGSSMAAFNGGYGADMGYGDFGDGGGDHACYNCGGIGHNKADCPVPRQFLGECNHCGKEGHMSKDCPDAGHDAAACKAPRKLDRDDVPEQSPEQALGLIRKAVEETDLDDVKAAVQMYVKACPEATYMDLEKLFRAENIKLFLIGIEKTDLSTTLTNMDFQGNLDKKFTVTYRFQNRPSRPREKAIWPANDEENMRRLADGGEPVPRGIPLCTNCKELGHISRNCPVERETPEKPTVTCYNCGEEGHRVRDYKVATPGRIVPSPVRLRTWNAANAAKSAISPEIVLKEAAATIPVATAAKKATWPAIALSLGMRQTSQQADNPDVGGTSGDFGGADYTNAGFSGFNPGSGFGADANAASYGVDANTTSQEGVW</sequence>